<dbReference type="InterPro" id="IPR015884">
    <property type="entry name" value="Malic_enzyme_CS"/>
</dbReference>
<feature type="domain" description="Malic enzyme N-terminal" evidence="7">
    <location>
        <begin position="70"/>
        <end position="250"/>
    </location>
</feature>
<dbReference type="InterPro" id="IPR012302">
    <property type="entry name" value="Malic_NAD-bd"/>
</dbReference>
<evidence type="ECO:0000259" key="7">
    <source>
        <dbReference type="SMART" id="SM01274"/>
    </source>
</evidence>
<dbReference type="InterPro" id="IPR036291">
    <property type="entry name" value="NAD(P)-bd_dom_sf"/>
</dbReference>
<dbReference type="EMBL" id="CAFBMK010000294">
    <property type="protein sequence ID" value="CAB4946503.1"/>
    <property type="molecule type" value="Genomic_DNA"/>
</dbReference>
<dbReference type="PRINTS" id="PR00072">
    <property type="entry name" value="MALOXRDTASE"/>
</dbReference>
<dbReference type="SMART" id="SM00919">
    <property type="entry name" value="Malic_M"/>
    <property type="match status" value="1"/>
</dbReference>
<dbReference type="SUPFAM" id="SSF51735">
    <property type="entry name" value="NAD(P)-binding Rossmann-fold domains"/>
    <property type="match status" value="1"/>
</dbReference>
<accession>A0A6J7JUC2</accession>
<sequence length="563" mass="61461">MGSVQYPQILEDPLRNRGTAFTAEQRRVLGLDGLLPPAIETLDEQVRRSYEVFCRRRSDIDKYVNLRELQDTNIVLFYRLLTSHLEEVLPIVYTPTVGLACQRFHRLFRRPRGLTLSYPMRDRLPELLRNRRQKDVDVIVVTDGERILGLGDQGAGGLGIPIGKLALYTAIGGLDPARTLPIVLDVGTNNQARIDDPGYLGWRHERIEGQEYDDFVERFVTAVENELPGVLVQWEDFASRNARPLLDRYRDRICTFNDDIQGTAAVALGALIGAVEVAGLPLPAQRVVILGAGSAAIGVADEIRHAMMDEGLTAEEARRRFWVVDVDGLLTADRTDLTDAQRVYAREDVGGAGAVAPRGSTTPAAERATGPLGPGAGLAEVVRAVRPTALIGLSTARGAFTEEVVREMAAHVDRPIVLPLSNPTARAEADPRDLMRWTRGKVLMATGSPFPEVEYEGRSVRVAQSNNVYVFPAVGMGVVAAQAARVTDTMLRAAARSLGSLSPALHDPHAPLLPPIGALREVADTVALAVARAAVADGVAPQRSDDDLRERIARARWEPRYAD</sequence>
<gene>
    <name evidence="8" type="ORF">UFOPK3564_03253</name>
</gene>
<proteinExistence type="inferred from homology"/>
<evidence type="ECO:0000313" key="8">
    <source>
        <dbReference type="EMBL" id="CAB4946503.1"/>
    </source>
</evidence>
<comment type="similarity">
    <text evidence="2">Belongs to the malic enzymes family.</text>
</comment>
<dbReference type="Gene3D" id="3.40.50.720">
    <property type="entry name" value="NAD(P)-binding Rossmann-like Domain"/>
    <property type="match status" value="1"/>
</dbReference>
<dbReference type="PROSITE" id="PS00331">
    <property type="entry name" value="MALIC_ENZYMES"/>
    <property type="match status" value="1"/>
</dbReference>
<reference evidence="8" key="1">
    <citation type="submission" date="2020-05" db="EMBL/GenBank/DDBJ databases">
        <authorList>
            <person name="Chiriac C."/>
            <person name="Salcher M."/>
            <person name="Ghai R."/>
            <person name="Kavagutti S V."/>
        </authorList>
    </citation>
    <scope>NUCLEOTIDE SEQUENCE</scope>
</reference>
<evidence type="ECO:0000256" key="3">
    <source>
        <dbReference type="ARBA" id="ARBA00022723"/>
    </source>
</evidence>
<evidence type="ECO:0000256" key="1">
    <source>
        <dbReference type="ARBA" id="ARBA00001936"/>
    </source>
</evidence>
<evidence type="ECO:0000256" key="5">
    <source>
        <dbReference type="SAM" id="MobiDB-lite"/>
    </source>
</evidence>
<organism evidence="8">
    <name type="scientific">freshwater metagenome</name>
    <dbReference type="NCBI Taxonomy" id="449393"/>
    <lineage>
        <taxon>unclassified sequences</taxon>
        <taxon>metagenomes</taxon>
        <taxon>ecological metagenomes</taxon>
    </lineage>
</organism>
<evidence type="ECO:0000256" key="4">
    <source>
        <dbReference type="ARBA" id="ARBA00023027"/>
    </source>
</evidence>
<dbReference type="PIRSF" id="PIRSF000106">
    <property type="entry name" value="ME"/>
    <property type="match status" value="1"/>
</dbReference>
<dbReference type="Pfam" id="PF03949">
    <property type="entry name" value="Malic_M"/>
    <property type="match status" value="1"/>
</dbReference>
<dbReference type="NCBIfam" id="NF010052">
    <property type="entry name" value="PRK13529.1"/>
    <property type="match status" value="1"/>
</dbReference>
<dbReference type="InterPro" id="IPR012301">
    <property type="entry name" value="Malic_N_dom"/>
</dbReference>
<dbReference type="GO" id="GO:0006108">
    <property type="term" value="P:malate metabolic process"/>
    <property type="evidence" value="ECO:0007669"/>
    <property type="project" value="TreeGrafter"/>
</dbReference>
<name>A0A6J7JUC2_9ZZZZ</name>
<evidence type="ECO:0000256" key="2">
    <source>
        <dbReference type="ARBA" id="ARBA00008785"/>
    </source>
</evidence>
<dbReference type="GO" id="GO:0046872">
    <property type="term" value="F:metal ion binding"/>
    <property type="evidence" value="ECO:0007669"/>
    <property type="project" value="UniProtKB-KW"/>
</dbReference>
<protein>
    <submittedName>
        <fullName evidence="8">Unannotated protein</fullName>
    </submittedName>
</protein>
<feature type="domain" description="Malic enzyme NAD-binding" evidence="6">
    <location>
        <begin position="260"/>
        <end position="535"/>
    </location>
</feature>
<dbReference type="PANTHER" id="PTHR23406">
    <property type="entry name" value="MALIC ENZYME-RELATED"/>
    <property type="match status" value="1"/>
</dbReference>
<dbReference type="AlphaFoldDB" id="A0A6J7JUC2"/>
<keyword evidence="4" id="KW-0520">NAD</keyword>
<dbReference type="FunFam" id="3.40.50.10380:FF:000001">
    <property type="entry name" value="NAD-dependent malic enzyme"/>
    <property type="match status" value="1"/>
</dbReference>
<dbReference type="SMART" id="SM01274">
    <property type="entry name" value="malic"/>
    <property type="match status" value="1"/>
</dbReference>
<evidence type="ECO:0000259" key="6">
    <source>
        <dbReference type="SMART" id="SM00919"/>
    </source>
</evidence>
<dbReference type="GO" id="GO:0051287">
    <property type="term" value="F:NAD binding"/>
    <property type="evidence" value="ECO:0007669"/>
    <property type="project" value="InterPro"/>
</dbReference>
<dbReference type="InterPro" id="IPR037062">
    <property type="entry name" value="Malic_N_dom_sf"/>
</dbReference>
<comment type="cofactor">
    <cofactor evidence="1">
        <name>Mn(2+)</name>
        <dbReference type="ChEBI" id="CHEBI:29035"/>
    </cofactor>
</comment>
<dbReference type="GO" id="GO:0016616">
    <property type="term" value="F:oxidoreductase activity, acting on the CH-OH group of donors, NAD or NADP as acceptor"/>
    <property type="evidence" value="ECO:0007669"/>
    <property type="project" value="InterPro"/>
</dbReference>
<dbReference type="PANTHER" id="PTHR23406:SF34">
    <property type="entry name" value="NAD-DEPENDENT MALIC ENZYME, MITOCHONDRIAL"/>
    <property type="match status" value="1"/>
</dbReference>
<keyword evidence="3" id="KW-0479">Metal-binding</keyword>
<dbReference type="InterPro" id="IPR046346">
    <property type="entry name" value="Aminoacid_DH-like_N_sf"/>
</dbReference>
<feature type="region of interest" description="Disordered" evidence="5">
    <location>
        <begin position="352"/>
        <end position="372"/>
    </location>
</feature>
<dbReference type="Pfam" id="PF00390">
    <property type="entry name" value="malic"/>
    <property type="match status" value="1"/>
</dbReference>
<dbReference type="GO" id="GO:0004470">
    <property type="term" value="F:malic enzyme activity"/>
    <property type="evidence" value="ECO:0007669"/>
    <property type="project" value="InterPro"/>
</dbReference>
<dbReference type="Gene3D" id="3.40.50.10380">
    <property type="entry name" value="Malic enzyme, N-terminal domain"/>
    <property type="match status" value="1"/>
</dbReference>
<dbReference type="InterPro" id="IPR001891">
    <property type="entry name" value="Malic_OxRdtase"/>
</dbReference>
<dbReference type="SUPFAM" id="SSF53223">
    <property type="entry name" value="Aminoacid dehydrogenase-like, N-terminal domain"/>
    <property type="match status" value="1"/>
</dbReference>